<accession>A0ABU3A496</accession>
<dbReference type="RefSeq" id="WP_311584050.1">
    <property type="nucleotide sequence ID" value="NZ_JAVRIF010000010.1"/>
</dbReference>
<evidence type="ECO:0000256" key="1">
    <source>
        <dbReference type="ARBA" id="ARBA00004651"/>
    </source>
</evidence>
<feature type="transmembrane region" description="Helical" evidence="7">
    <location>
        <begin position="59"/>
        <end position="80"/>
    </location>
</feature>
<evidence type="ECO:0000256" key="3">
    <source>
        <dbReference type="ARBA" id="ARBA00022475"/>
    </source>
</evidence>
<name>A0ABU3A496_9GAMM</name>
<feature type="transmembrane region" description="Helical" evidence="7">
    <location>
        <begin position="262"/>
        <end position="284"/>
    </location>
</feature>
<evidence type="ECO:0000256" key="2">
    <source>
        <dbReference type="ARBA" id="ARBA00007543"/>
    </source>
</evidence>
<keyword evidence="5 7" id="KW-1133">Transmembrane helix</keyword>
<proteinExistence type="inferred from homology"/>
<keyword evidence="4 7" id="KW-0812">Transmembrane</keyword>
<evidence type="ECO:0000256" key="7">
    <source>
        <dbReference type="SAM" id="Phobius"/>
    </source>
</evidence>
<evidence type="ECO:0000256" key="6">
    <source>
        <dbReference type="ARBA" id="ARBA00023136"/>
    </source>
</evidence>
<comment type="caution">
    <text evidence="8">The sequence shown here is derived from an EMBL/GenBank/DDBJ whole genome shotgun (WGS) entry which is preliminary data.</text>
</comment>
<dbReference type="EMBL" id="JAVRIF010000010">
    <property type="protein sequence ID" value="MDT0605007.1"/>
    <property type="molecule type" value="Genomic_DNA"/>
</dbReference>
<feature type="transmembrane region" description="Helical" evidence="7">
    <location>
        <begin position="229"/>
        <end position="250"/>
    </location>
</feature>
<dbReference type="NCBIfam" id="TIGR00203">
    <property type="entry name" value="cydB"/>
    <property type="match status" value="1"/>
</dbReference>
<feature type="transmembrane region" description="Helical" evidence="7">
    <location>
        <begin position="199"/>
        <end position="217"/>
    </location>
</feature>
<feature type="transmembrane region" description="Helical" evidence="7">
    <location>
        <begin position="86"/>
        <end position="104"/>
    </location>
</feature>
<keyword evidence="9" id="KW-1185">Reference proteome</keyword>
<comment type="subcellular location">
    <subcellularLocation>
        <location evidence="1">Cell membrane</location>
        <topology evidence="1">Multi-pass membrane protein</topology>
    </subcellularLocation>
</comment>
<dbReference type="PANTHER" id="PTHR43141:SF2">
    <property type="entry name" value="BLR3729 PROTEIN"/>
    <property type="match status" value="1"/>
</dbReference>
<feature type="transmembrane region" description="Helical" evidence="7">
    <location>
        <begin position="154"/>
        <end position="179"/>
    </location>
</feature>
<dbReference type="Pfam" id="PF02322">
    <property type="entry name" value="Cyt_bd_oxida_II"/>
    <property type="match status" value="1"/>
</dbReference>
<keyword evidence="6 7" id="KW-0472">Membrane</keyword>
<comment type="similarity">
    <text evidence="2">Belongs to the cytochrome ubiquinol oxidase subunit 2 family.</text>
</comment>
<protein>
    <submittedName>
        <fullName evidence="8">Cytochrome d ubiquinol oxidase subunit II</fullName>
    </submittedName>
</protein>
<evidence type="ECO:0000313" key="9">
    <source>
        <dbReference type="Proteomes" id="UP001266357"/>
    </source>
</evidence>
<feature type="transmembrane region" description="Helical" evidence="7">
    <location>
        <begin position="12"/>
        <end position="38"/>
    </location>
</feature>
<evidence type="ECO:0000313" key="8">
    <source>
        <dbReference type="EMBL" id="MDT0605007.1"/>
    </source>
</evidence>
<feature type="transmembrane region" description="Helical" evidence="7">
    <location>
        <begin position="304"/>
        <end position="329"/>
    </location>
</feature>
<feature type="transmembrane region" description="Helical" evidence="7">
    <location>
        <begin position="125"/>
        <end position="142"/>
    </location>
</feature>
<dbReference type="InterPro" id="IPR003317">
    <property type="entry name" value="Cyt-d_oxidase_su2"/>
</dbReference>
<organism evidence="8 9">
    <name type="scientific">Thalassotalea castellviae</name>
    <dbReference type="NCBI Taxonomy" id="3075612"/>
    <lineage>
        <taxon>Bacteria</taxon>
        <taxon>Pseudomonadati</taxon>
        <taxon>Pseudomonadota</taxon>
        <taxon>Gammaproteobacteria</taxon>
        <taxon>Alteromonadales</taxon>
        <taxon>Colwelliaceae</taxon>
        <taxon>Thalassotalea</taxon>
    </lineage>
</organism>
<dbReference type="PANTHER" id="PTHR43141">
    <property type="entry name" value="CYTOCHROME BD2 SUBUNIT II"/>
    <property type="match status" value="1"/>
</dbReference>
<evidence type="ECO:0000256" key="4">
    <source>
        <dbReference type="ARBA" id="ARBA00022692"/>
    </source>
</evidence>
<gene>
    <name evidence="8" type="primary">cydB</name>
    <name evidence="8" type="ORF">RM573_15495</name>
</gene>
<reference evidence="8 9" key="1">
    <citation type="submission" date="2023-09" db="EMBL/GenBank/DDBJ databases">
        <authorList>
            <person name="Rey-Velasco X."/>
        </authorList>
    </citation>
    <scope>NUCLEOTIDE SEQUENCE [LARGE SCALE GENOMIC DNA]</scope>
    <source>
        <strain evidence="8 9">W431</strain>
    </source>
</reference>
<keyword evidence="3" id="KW-1003">Cell membrane</keyword>
<sequence length="338" mass="38043">MIMPENDWLPAVFLGLMALSFLVYAILDGYDLGVGVLLPRDTPLQNNQTHRDTMIYSIGPFWDANETWLVMAIGLLLIAFPSAHSIILQALYLPTSLMLVGLILRGISFDFRTKAPSKNKTKWDLTFKAGSLLATLSQGYMLGRYVTGFEDTLFGYSFSVLASICVTAGYCFIGAAWLVMRTEGELQIRAAAWAKKCNLLMAIGIFAVCVTNLTFNQTIMDKWLTFPQILIMVPITVLFACLFGTVHIYLTKVPMKNDVGCWYPFFCATLIFILCFIGLAYSFYPYIVWQKITIWEAASARNSLMFIFVGAVVVLPTIIAYTIFSYRVFWGKTTKLNY</sequence>
<dbReference type="Proteomes" id="UP001266357">
    <property type="component" value="Unassembled WGS sequence"/>
</dbReference>
<evidence type="ECO:0000256" key="5">
    <source>
        <dbReference type="ARBA" id="ARBA00022989"/>
    </source>
</evidence>